<evidence type="ECO:0000313" key="2">
    <source>
        <dbReference type="EMBL" id="MBS2545448.1"/>
    </source>
</evidence>
<dbReference type="Proteomes" id="UP000730482">
    <property type="component" value="Unassembled WGS sequence"/>
</dbReference>
<dbReference type="RefSeq" id="WP_212007117.1">
    <property type="nucleotide sequence ID" value="NZ_JAAFYZ010000003.1"/>
</dbReference>
<keyword evidence="1" id="KW-0812">Transmembrane</keyword>
<evidence type="ECO:0000313" key="3">
    <source>
        <dbReference type="Proteomes" id="UP000730482"/>
    </source>
</evidence>
<feature type="transmembrane region" description="Helical" evidence="1">
    <location>
        <begin position="564"/>
        <end position="585"/>
    </location>
</feature>
<feature type="transmembrane region" description="Helical" evidence="1">
    <location>
        <begin position="399"/>
        <end position="421"/>
    </location>
</feature>
<protein>
    <recommendedName>
        <fullName evidence="4">ABC3 transporter permease protein domain-containing protein</fullName>
    </recommendedName>
</protein>
<sequence>MSAGVRGLRGVRVRTALRELRADGALLACMAVLVGVSTLMVSAGPALVARLDDRALRRSVASAAEQGLGVSVTVDTLGIDASAAGTPAHAFGGFASQLLAPLPGWARPMLGVPSIDIATPFMPAAAPGLATVGGVAPEVRVEYADQVPGGLRYVAGTAPPVDSPGPSGVVPIAASTATRDVLHLTIGETVALSPGTPGSTPATARVVGFFQPIDTTSPTTAAFWYAHPWLRAPVSGQGPARDGFSPLIQRATVLTSAGGIAAITPTASAAGSVGATITFPLAPAAMTADSAAALSAQLGRMTDPAFDNPCTPASYGMPEQCGPFTVARGGLAIAADVKPTLDRFVTARAEVWVVDSFSLASLATVALITMFSAARLTVGRRERDLVLHRVRGASVRGLMAVRAVHGAVVTVPALVVGWIAARVWLVLGSHGPQSSGPGPGWLLAAIGVAGLVLLPGLTWARSRFRSVAADPAVVRRRRLVVEAGVGILAVAAVVSLRSRGISGLRAAGIDPQISLVPVLLGTVGAVVLLRVHPVVLGGSLRWARRRRSAVPVLAFAQARRGPGLGAAGLLVLVLTLAGLVFGGLVTRTVTGAHVDAANEVSGDAVVQGRGLTPAVRAEVGAVAGVQHVIGEEALWTPGGGASPPVKTIAVDVKALMEADPASRLAHLLTGAGAVPGAALSPSDLRVVSTELGGLSPAGPFLIVPLAAGSDPDTLVIDGPAVSESELRAALPANITYRIQTRRTLTDNLDTSTLTASLALVANACAALASAFALAALVLELLAGARSRGETVSFLRTMGLRSRSATSMLIVQLLPPAFLAALAGAGLGVLIPRLLGSALELRAVTGGAAEPVIRVDFATTVALGSGVVALVLLAALIDSGLARRRRLGSVLRFDSR</sequence>
<keyword evidence="3" id="KW-1185">Reference proteome</keyword>
<feature type="transmembrane region" description="Helical" evidence="1">
    <location>
        <begin position="441"/>
        <end position="459"/>
    </location>
</feature>
<feature type="transmembrane region" description="Helical" evidence="1">
    <location>
        <begin position="357"/>
        <end position="378"/>
    </location>
</feature>
<feature type="transmembrane region" description="Helical" evidence="1">
    <location>
        <begin position="24"/>
        <end position="48"/>
    </location>
</feature>
<comment type="caution">
    <text evidence="2">The sequence shown here is derived from an EMBL/GenBank/DDBJ whole genome shotgun (WGS) entry which is preliminary data.</text>
</comment>
<organism evidence="2 3">
    <name type="scientific">Catenulispora pinistramenti</name>
    <dbReference type="NCBI Taxonomy" id="2705254"/>
    <lineage>
        <taxon>Bacteria</taxon>
        <taxon>Bacillati</taxon>
        <taxon>Actinomycetota</taxon>
        <taxon>Actinomycetes</taxon>
        <taxon>Catenulisporales</taxon>
        <taxon>Catenulisporaceae</taxon>
        <taxon>Catenulispora</taxon>
    </lineage>
</organism>
<feature type="transmembrane region" description="Helical" evidence="1">
    <location>
        <begin position="757"/>
        <end position="782"/>
    </location>
</feature>
<accession>A0ABS5KGN3</accession>
<name>A0ABS5KGN3_9ACTN</name>
<feature type="transmembrane region" description="Helical" evidence="1">
    <location>
        <begin position="856"/>
        <end position="876"/>
    </location>
</feature>
<reference evidence="2 3" key="1">
    <citation type="submission" date="2020-02" db="EMBL/GenBank/DDBJ databases">
        <title>Acidophilic actinobacteria isolated from forest soil.</title>
        <authorList>
            <person name="Golinska P."/>
        </authorList>
    </citation>
    <scope>NUCLEOTIDE SEQUENCE [LARGE SCALE GENOMIC DNA]</scope>
    <source>
        <strain evidence="2 3">NL8</strain>
    </source>
</reference>
<feature type="transmembrane region" description="Helical" evidence="1">
    <location>
        <begin position="479"/>
        <end position="498"/>
    </location>
</feature>
<dbReference type="EMBL" id="JAAFYZ010000003">
    <property type="protein sequence ID" value="MBS2545448.1"/>
    <property type="molecule type" value="Genomic_DNA"/>
</dbReference>
<feature type="transmembrane region" description="Helical" evidence="1">
    <location>
        <begin position="518"/>
        <end position="543"/>
    </location>
</feature>
<evidence type="ECO:0008006" key="4">
    <source>
        <dbReference type="Google" id="ProtNLM"/>
    </source>
</evidence>
<keyword evidence="1" id="KW-1133">Transmembrane helix</keyword>
<keyword evidence="1" id="KW-0472">Membrane</keyword>
<proteinExistence type="predicted"/>
<gene>
    <name evidence="2" type="ORF">KGQ19_01060</name>
</gene>
<feature type="transmembrane region" description="Helical" evidence="1">
    <location>
        <begin position="803"/>
        <end position="830"/>
    </location>
</feature>
<evidence type="ECO:0000256" key="1">
    <source>
        <dbReference type="SAM" id="Phobius"/>
    </source>
</evidence>